<dbReference type="InterPro" id="IPR046671">
    <property type="entry name" value="DUF6541"/>
</dbReference>
<feature type="transmembrane region" description="Helical" evidence="1">
    <location>
        <begin position="246"/>
        <end position="265"/>
    </location>
</feature>
<reference evidence="2 3" key="1">
    <citation type="submission" date="2018-09" db="EMBL/GenBank/DDBJ databases">
        <authorList>
            <person name="Li J."/>
        </authorList>
    </citation>
    <scope>NUCLEOTIDE SEQUENCE [LARGE SCALE GENOMIC DNA]</scope>
    <source>
        <strain evidence="2 3">2129</strain>
    </source>
</reference>
<dbReference type="EMBL" id="CP032514">
    <property type="protein sequence ID" value="AYD90261.1"/>
    <property type="molecule type" value="Genomic_DNA"/>
</dbReference>
<feature type="transmembrane region" description="Helical" evidence="1">
    <location>
        <begin position="70"/>
        <end position="90"/>
    </location>
</feature>
<feature type="transmembrane region" description="Helical" evidence="1">
    <location>
        <begin position="385"/>
        <end position="409"/>
    </location>
</feature>
<feature type="transmembrane region" description="Helical" evidence="1">
    <location>
        <begin position="271"/>
        <end position="290"/>
    </location>
</feature>
<organism evidence="2 3">
    <name type="scientific">Actinomyces lilanjuaniae</name>
    <dbReference type="NCBI Taxonomy" id="2321394"/>
    <lineage>
        <taxon>Bacteria</taxon>
        <taxon>Bacillati</taxon>
        <taxon>Actinomycetota</taxon>
        <taxon>Actinomycetes</taxon>
        <taxon>Actinomycetales</taxon>
        <taxon>Actinomycetaceae</taxon>
        <taxon>Actinomyces</taxon>
    </lineage>
</organism>
<sequence>MLRLQALAAAPSVASAGMGALVVLYHLLSLPWNTLTASLGLLVLLGAVLAVTRLVRRRWPGAPEAPPPRIWWPLVAALALACLLSAQAVLRGFGGIDTPMQASDGVWHLNAATYVRSQANAYPVGSLDPMYWGETHYYPTGWHALVAVVPTSVPVAANVVALLGACVIWPLGCASLLSALFPVASRRVRDGLPLLAGTVASAIASGPFSMLTTLWPYAWAVCLLPGAVTLVLVCRPQRGPAPRRTTTWLPGTVAGGVLAALGLVFVHGTSVFNLAVIAVPALLLVLLHEVRRRWRAGGRLRTSMLALAGGLVLAVVVGAVLFADQLIMLARFTRPGAMVTTMLIEAWRDSPMLANISDRSLGATVLTLLAGVGFLVSLVTRRHRWAALCLPLVLVLLAASVLTWTPLSLLASPWYLQRARILPLLEISTLVLAATTIDWLAGLARSRSGAPRAVASVVALVCSVALVVNAVGRAGMHERVVAVAYQPQHLTWTAMLSPGEADFIREAASQLPPDAVVLGQPTNGSAYFWSLTQTPVVFPTLRFYSEEDRRYVAARAAYVQVDPEVCQALDRLGAHYYYYDADPTEGDPPGGGKAPQWHNQLNLIPDEALTPVASDGVHTLYVISACGWSP</sequence>
<keyword evidence="1" id="KW-1133">Transmembrane helix</keyword>
<gene>
    <name evidence="2" type="ORF">D5R93_10035</name>
</gene>
<accession>A0ABM6Z4F6</accession>
<evidence type="ECO:0000313" key="3">
    <source>
        <dbReference type="Proteomes" id="UP000273001"/>
    </source>
</evidence>
<dbReference type="Proteomes" id="UP000273001">
    <property type="component" value="Chromosome"/>
</dbReference>
<name>A0ABM6Z4F6_9ACTO</name>
<keyword evidence="3" id="KW-1185">Reference proteome</keyword>
<evidence type="ECO:0000256" key="1">
    <source>
        <dbReference type="SAM" id="Phobius"/>
    </source>
</evidence>
<evidence type="ECO:0008006" key="4">
    <source>
        <dbReference type="Google" id="ProtNLM"/>
    </source>
</evidence>
<dbReference type="Pfam" id="PF20176">
    <property type="entry name" value="DUF6541"/>
    <property type="match status" value="1"/>
</dbReference>
<feature type="transmembrane region" description="Helical" evidence="1">
    <location>
        <begin position="302"/>
        <end position="323"/>
    </location>
</feature>
<feature type="transmembrane region" description="Helical" evidence="1">
    <location>
        <begin position="421"/>
        <end position="441"/>
    </location>
</feature>
<proteinExistence type="predicted"/>
<feature type="transmembrane region" description="Helical" evidence="1">
    <location>
        <begin position="217"/>
        <end position="234"/>
    </location>
</feature>
<evidence type="ECO:0000313" key="2">
    <source>
        <dbReference type="EMBL" id="AYD90261.1"/>
    </source>
</evidence>
<protein>
    <recommendedName>
        <fullName evidence="4">Galactan 5-O-arabinofuranosyltransferase</fullName>
    </recommendedName>
</protein>
<feature type="transmembrane region" description="Helical" evidence="1">
    <location>
        <begin position="453"/>
        <end position="472"/>
    </location>
</feature>
<keyword evidence="1" id="KW-0472">Membrane</keyword>
<feature type="transmembrane region" description="Helical" evidence="1">
    <location>
        <begin position="360"/>
        <end position="378"/>
    </location>
</feature>
<feature type="transmembrane region" description="Helical" evidence="1">
    <location>
        <begin position="192"/>
        <end position="211"/>
    </location>
</feature>
<feature type="transmembrane region" description="Helical" evidence="1">
    <location>
        <begin position="155"/>
        <end position="180"/>
    </location>
</feature>
<feature type="transmembrane region" description="Helical" evidence="1">
    <location>
        <begin position="35"/>
        <end position="55"/>
    </location>
</feature>
<keyword evidence="1" id="KW-0812">Transmembrane</keyword>